<dbReference type="InterPro" id="IPR000835">
    <property type="entry name" value="HTH_MarR-typ"/>
</dbReference>
<keyword evidence="6" id="KW-1185">Reference proteome</keyword>
<dbReference type="STRING" id="1120920.SAMN03080599_01712"/>
<dbReference type="Pfam" id="PF01047">
    <property type="entry name" value="MarR"/>
    <property type="match status" value="1"/>
</dbReference>
<accession>A0A1G5RZR8</accession>
<keyword evidence="2 5" id="KW-0238">DNA-binding</keyword>
<gene>
    <name evidence="5" type="ORF">SAMN03080599_01712</name>
</gene>
<dbReference type="PRINTS" id="PR00598">
    <property type="entry name" value="HTHMARR"/>
</dbReference>
<dbReference type="GO" id="GO:0003677">
    <property type="term" value="F:DNA binding"/>
    <property type="evidence" value="ECO:0007669"/>
    <property type="project" value="UniProtKB-KW"/>
</dbReference>
<evidence type="ECO:0000256" key="2">
    <source>
        <dbReference type="ARBA" id="ARBA00023125"/>
    </source>
</evidence>
<proteinExistence type="predicted"/>
<dbReference type="InterPro" id="IPR036390">
    <property type="entry name" value="WH_DNA-bd_sf"/>
</dbReference>
<dbReference type="OrthoDB" id="49580at2"/>
<protein>
    <submittedName>
        <fullName evidence="5">DNA-binding transcriptional regulator, MarR family</fullName>
    </submittedName>
</protein>
<name>A0A1G5RZR8_9FIRM</name>
<dbReference type="SMART" id="SM00347">
    <property type="entry name" value="HTH_MARR"/>
    <property type="match status" value="1"/>
</dbReference>
<dbReference type="SUPFAM" id="SSF46785">
    <property type="entry name" value="Winged helix' DNA-binding domain"/>
    <property type="match status" value="1"/>
</dbReference>
<sequence>MSEASNEKKYIIAKLFHELSMTVKQTMRREFESLGLTMPQSMVIGMLIKRGTMKVSELSEALGFTNSTVSGILDRLEKQGIVQRDRSPEDRRVVYISITDAFLAKHKGFSECLTRNFENLLQGAEEEELSAILKGLTTLQSVLKSQEERPL</sequence>
<dbReference type="CDD" id="cd00090">
    <property type="entry name" value="HTH_ARSR"/>
    <property type="match status" value="1"/>
</dbReference>
<dbReference type="InterPro" id="IPR011991">
    <property type="entry name" value="ArsR-like_HTH"/>
</dbReference>
<dbReference type="PANTHER" id="PTHR42756:SF1">
    <property type="entry name" value="TRANSCRIPTIONAL REPRESSOR OF EMRAB OPERON"/>
    <property type="match status" value="1"/>
</dbReference>
<dbReference type="AlphaFoldDB" id="A0A1G5RZR8"/>
<evidence type="ECO:0000256" key="1">
    <source>
        <dbReference type="ARBA" id="ARBA00023015"/>
    </source>
</evidence>
<evidence type="ECO:0000313" key="6">
    <source>
        <dbReference type="Proteomes" id="UP000199208"/>
    </source>
</evidence>
<dbReference type="Gene3D" id="1.10.10.10">
    <property type="entry name" value="Winged helix-like DNA-binding domain superfamily/Winged helix DNA-binding domain"/>
    <property type="match status" value="1"/>
</dbReference>
<dbReference type="EMBL" id="FMWL01000007">
    <property type="protein sequence ID" value="SCZ79358.1"/>
    <property type="molecule type" value="Genomic_DNA"/>
</dbReference>
<dbReference type="InterPro" id="IPR036388">
    <property type="entry name" value="WH-like_DNA-bd_sf"/>
</dbReference>
<dbReference type="Proteomes" id="UP000199208">
    <property type="component" value="Unassembled WGS sequence"/>
</dbReference>
<evidence type="ECO:0000259" key="4">
    <source>
        <dbReference type="PROSITE" id="PS50995"/>
    </source>
</evidence>
<keyword evidence="3" id="KW-0804">Transcription</keyword>
<keyword evidence="1" id="KW-0805">Transcription regulation</keyword>
<dbReference type="PROSITE" id="PS50995">
    <property type="entry name" value="HTH_MARR_2"/>
    <property type="match status" value="1"/>
</dbReference>
<feature type="domain" description="HTH marR-type" evidence="4">
    <location>
        <begin position="12"/>
        <end position="141"/>
    </location>
</feature>
<evidence type="ECO:0000256" key="3">
    <source>
        <dbReference type="ARBA" id="ARBA00023163"/>
    </source>
</evidence>
<organism evidence="5 6">
    <name type="scientific">Acidaminobacter hydrogenoformans DSM 2784</name>
    <dbReference type="NCBI Taxonomy" id="1120920"/>
    <lineage>
        <taxon>Bacteria</taxon>
        <taxon>Bacillati</taxon>
        <taxon>Bacillota</taxon>
        <taxon>Clostridia</taxon>
        <taxon>Peptostreptococcales</taxon>
        <taxon>Acidaminobacteraceae</taxon>
        <taxon>Acidaminobacter</taxon>
    </lineage>
</organism>
<dbReference type="RefSeq" id="WP_092590514.1">
    <property type="nucleotide sequence ID" value="NZ_FMWL01000007.1"/>
</dbReference>
<reference evidence="5 6" key="1">
    <citation type="submission" date="2016-10" db="EMBL/GenBank/DDBJ databases">
        <authorList>
            <person name="de Groot N.N."/>
        </authorList>
    </citation>
    <scope>NUCLEOTIDE SEQUENCE [LARGE SCALE GENOMIC DNA]</scope>
    <source>
        <strain evidence="5 6">DSM 2784</strain>
    </source>
</reference>
<evidence type="ECO:0000313" key="5">
    <source>
        <dbReference type="EMBL" id="SCZ79358.1"/>
    </source>
</evidence>
<dbReference type="PANTHER" id="PTHR42756">
    <property type="entry name" value="TRANSCRIPTIONAL REGULATOR, MARR"/>
    <property type="match status" value="1"/>
</dbReference>
<dbReference type="GO" id="GO:0003700">
    <property type="term" value="F:DNA-binding transcription factor activity"/>
    <property type="evidence" value="ECO:0007669"/>
    <property type="project" value="InterPro"/>
</dbReference>